<keyword evidence="7" id="KW-0677">Repeat</keyword>
<dbReference type="InterPro" id="IPR039673">
    <property type="entry name" value="SATB1/SATB2"/>
</dbReference>
<evidence type="ECO:0000313" key="24">
    <source>
        <dbReference type="Proteomes" id="UP000264820"/>
    </source>
</evidence>
<dbReference type="Pfam" id="PF16557">
    <property type="entry name" value="CUTL"/>
    <property type="match status" value="1"/>
</dbReference>
<dbReference type="PANTHER" id="PTHR15116:SF15">
    <property type="entry name" value="DNA-BINDING PROTEIN SATB2"/>
    <property type="match status" value="1"/>
</dbReference>
<evidence type="ECO:0000256" key="9">
    <source>
        <dbReference type="ARBA" id="ARBA00022853"/>
    </source>
</evidence>
<evidence type="ECO:0000256" key="15">
    <source>
        <dbReference type="PROSITE-ProRule" id="PRU00108"/>
    </source>
</evidence>
<feature type="compositionally biased region" description="Basic and acidic residues" evidence="18">
    <location>
        <begin position="624"/>
        <end position="650"/>
    </location>
</feature>
<evidence type="ECO:0000256" key="5">
    <source>
        <dbReference type="ARBA" id="ARBA00022499"/>
    </source>
</evidence>
<dbReference type="PROSITE" id="PS51042">
    <property type="entry name" value="CUT"/>
    <property type="match status" value="2"/>
</dbReference>
<dbReference type="CDD" id="cd00086">
    <property type="entry name" value="homeodomain"/>
    <property type="match status" value="1"/>
</dbReference>
<evidence type="ECO:0000256" key="7">
    <source>
        <dbReference type="ARBA" id="ARBA00022737"/>
    </source>
</evidence>
<dbReference type="GO" id="GO:0000978">
    <property type="term" value="F:RNA polymerase II cis-regulatory region sequence-specific DNA binding"/>
    <property type="evidence" value="ECO:0007669"/>
    <property type="project" value="TreeGrafter"/>
</dbReference>
<feature type="region of interest" description="Disordered" evidence="18">
    <location>
        <begin position="595"/>
        <end position="675"/>
    </location>
</feature>
<name>A0A3Q2YVX4_HIPCM</name>
<dbReference type="FunFam" id="1.10.260.40:FF:000003">
    <property type="entry name" value="DNA-binding protein SATB"/>
    <property type="match status" value="2"/>
</dbReference>
<dbReference type="InterPro" id="IPR001356">
    <property type="entry name" value="HD"/>
</dbReference>
<dbReference type="GO" id="GO:0000981">
    <property type="term" value="F:DNA-binding transcription factor activity, RNA polymerase II-specific"/>
    <property type="evidence" value="ECO:0007669"/>
    <property type="project" value="TreeGrafter"/>
</dbReference>
<dbReference type="InterPro" id="IPR032392">
    <property type="entry name" value="ULD"/>
</dbReference>
<keyword evidence="6" id="KW-0597">Phosphoprotein</keyword>
<feature type="domain" description="CUTL" evidence="22">
    <location>
        <begin position="105"/>
        <end position="178"/>
    </location>
</feature>
<dbReference type="SUPFAM" id="SSF46689">
    <property type="entry name" value="Homeodomain-like"/>
    <property type="match status" value="1"/>
</dbReference>
<feature type="DNA-binding region" description="Homeobox" evidence="15">
    <location>
        <begin position="536"/>
        <end position="596"/>
    </location>
</feature>
<evidence type="ECO:0000256" key="2">
    <source>
        <dbReference type="ARBA" id="ARBA00008190"/>
    </source>
</evidence>
<dbReference type="GO" id="GO:0031981">
    <property type="term" value="C:nuclear lumen"/>
    <property type="evidence" value="ECO:0007669"/>
    <property type="project" value="UniProtKB-ARBA"/>
</dbReference>
<dbReference type="GO" id="GO:0006338">
    <property type="term" value="P:chromatin remodeling"/>
    <property type="evidence" value="ECO:0007669"/>
    <property type="project" value="InterPro"/>
</dbReference>
<dbReference type="STRING" id="109280.ENSHCOP00000023022"/>
<dbReference type="PROSITE" id="PS50071">
    <property type="entry name" value="HOMEOBOX_2"/>
    <property type="match status" value="1"/>
</dbReference>
<evidence type="ECO:0000259" key="22">
    <source>
        <dbReference type="PROSITE" id="PS51983"/>
    </source>
</evidence>
<dbReference type="FunFam" id="1.10.260.70:FF:000001">
    <property type="entry name" value="DNA-binding protein SATB"/>
    <property type="match status" value="1"/>
</dbReference>
<dbReference type="PROSITE" id="PS51982">
    <property type="entry name" value="CMP"/>
    <property type="match status" value="1"/>
</dbReference>
<keyword evidence="24" id="KW-1185">Reference proteome</keyword>
<feature type="region of interest" description="Disordered" evidence="18">
    <location>
        <begin position="1"/>
        <end position="30"/>
    </location>
</feature>
<evidence type="ECO:0000256" key="1">
    <source>
        <dbReference type="ARBA" id="ARBA00004123"/>
    </source>
</evidence>
<dbReference type="Gene3D" id="3.10.20.710">
    <property type="entry name" value="SATB, ubiquitin-like oligomerisation domain"/>
    <property type="match status" value="1"/>
</dbReference>
<feature type="compositionally biased region" description="Low complexity" evidence="18">
    <location>
        <begin position="651"/>
        <end position="675"/>
    </location>
</feature>
<dbReference type="InterPro" id="IPR038216">
    <property type="entry name" value="SATB_CUTL_sf"/>
</dbReference>
<feature type="domain" description="CUT" evidence="20">
    <location>
        <begin position="409"/>
        <end position="496"/>
    </location>
</feature>
<dbReference type="Gene3D" id="1.10.260.70">
    <property type="entry name" value="SATB, CULT domain"/>
    <property type="match status" value="1"/>
</dbReference>
<dbReference type="FunFam" id="1.10.10.60:FF:000070">
    <property type="entry name" value="DNA-binding protein SATB"/>
    <property type="match status" value="1"/>
</dbReference>
<feature type="region of interest" description="Disordered" evidence="18">
    <location>
        <begin position="212"/>
        <end position="237"/>
    </location>
</feature>
<keyword evidence="11 15" id="KW-0238">DNA-binding</keyword>
<dbReference type="SMART" id="SM00389">
    <property type="entry name" value="HOX"/>
    <property type="match status" value="1"/>
</dbReference>
<evidence type="ECO:0000256" key="14">
    <source>
        <dbReference type="ARBA" id="ARBA00023242"/>
    </source>
</evidence>
<keyword evidence="14 15" id="KW-0539">Nucleus</keyword>
<keyword evidence="8" id="KW-0832">Ubl conjugation</keyword>
<evidence type="ECO:0000256" key="10">
    <source>
        <dbReference type="ARBA" id="ARBA00023015"/>
    </source>
</evidence>
<evidence type="ECO:0000256" key="12">
    <source>
        <dbReference type="ARBA" id="ARBA00023155"/>
    </source>
</evidence>
<dbReference type="SUPFAM" id="SSF47413">
    <property type="entry name" value="lambda repressor-like DNA-binding domains"/>
    <property type="match status" value="2"/>
</dbReference>
<feature type="domain" description="CMP" evidence="21">
    <location>
        <begin position="1"/>
        <end position="102"/>
    </location>
</feature>
<proteinExistence type="inferred from homology"/>
<keyword evidence="3" id="KW-0160">Chromosomal rearrangement</keyword>
<dbReference type="Pfam" id="PF02376">
    <property type="entry name" value="CUT"/>
    <property type="match status" value="2"/>
</dbReference>
<evidence type="ECO:0000256" key="11">
    <source>
        <dbReference type="ARBA" id="ARBA00023125"/>
    </source>
</evidence>
<evidence type="ECO:0000256" key="13">
    <source>
        <dbReference type="ARBA" id="ARBA00023163"/>
    </source>
</evidence>
<evidence type="ECO:0000256" key="16">
    <source>
        <dbReference type="RuleBase" id="RU000682"/>
    </source>
</evidence>
<feature type="compositionally biased region" description="Low complexity" evidence="18">
    <location>
        <begin position="213"/>
        <end position="222"/>
    </location>
</feature>
<dbReference type="GeneTree" id="ENSGT00390000008096"/>
<dbReference type="InterPro" id="IPR003350">
    <property type="entry name" value="CUT_dom"/>
</dbReference>
<dbReference type="Proteomes" id="UP000264820">
    <property type="component" value="Unplaced"/>
</dbReference>
<dbReference type="Gene3D" id="1.10.260.40">
    <property type="entry name" value="lambda repressor-like DNA-binding domains"/>
    <property type="match status" value="2"/>
</dbReference>
<reference evidence="23" key="2">
    <citation type="submission" date="2025-09" db="UniProtKB">
        <authorList>
            <consortium name="Ensembl"/>
        </authorList>
    </citation>
    <scope>IDENTIFICATION</scope>
</reference>
<evidence type="ECO:0000256" key="17">
    <source>
        <dbReference type="RuleBase" id="RU361129"/>
    </source>
</evidence>
<dbReference type="SMART" id="SM01109">
    <property type="entry name" value="CUT"/>
    <property type="match status" value="2"/>
</dbReference>
<evidence type="ECO:0000259" key="19">
    <source>
        <dbReference type="PROSITE" id="PS50071"/>
    </source>
</evidence>
<evidence type="ECO:0000256" key="8">
    <source>
        <dbReference type="ARBA" id="ARBA00022843"/>
    </source>
</evidence>
<dbReference type="PANTHER" id="PTHR15116">
    <property type="entry name" value="DNA-BINDING PROTEIN SATB FAMILY MEMBER"/>
    <property type="match status" value="1"/>
</dbReference>
<evidence type="ECO:0000259" key="21">
    <source>
        <dbReference type="PROSITE" id="PS51982"/>
    </source>
</evidence>
<dbReference type="InterPro" id="IPR010982">
    <property type="entry name" value="Lambda_DNA-bd_dom_sf"/>
</dbReference>
<keyword evidence="13 17" id="KW-0804">Transcription</keyword>
<comment type="similarity">
    <text evidence="2 17">Belongs to the CUT homeobox family.</text>
</comment>
<dbReference type="Pfam" id="PF16534">
    <property type="entry name" value="ULD"/>
    <property type="match status" value="1"/>
</dbReference>
<reference evidence="23" key="1">
    <citation type="submission" date="2025-08" db="UniProtKB">
        <authorList>
            <consortium name="Ensembl"/>
        </authorList>
    </citation>
    <scope>IDENTIFICATION</scope>
</reference>
<keyword evidence="12 15" id="KW-0371">Homeobox</keyword>
<dbReference type="AlphaFoldDB" id="A0A3Q2YVX4"/>
<accession>A0A3Q2YVX4</accession>
<keyword evidence="4" id="KW-0678">Repressor</keyword>
<dbReference type="Pfam" id="PF00046">
    <property type="entry name" value="Homeodomain"/>
    <property type="match status" value="1"/>
</dbReference>
<dbReference type="InterPro" id="IPR009057">
    <property type="entry name" value="Homeodomain-like_sf"/>
</dbReference>
<feature type="domain" description="CUT" evidence="20">
    <location>
        <begin position="292"/>
        <end position="379"/>
    </location>
</feature>
<dbReference type="InterPro" id="IPR032355">
    <property type="entry name" value="CUTL"/>
</dbReference>
<keyword evidence="5" id="KW-1017">Isopeptide bond</keyword>
<evidence type="ECO:0000256" key="18">
    <source>
        <dbReference type="SAM" id="MobiDB-lite"/>
    </source>
</evidence>
<keyword evidence="9" id="KW-0156">Chromatin regulator</keyword>
<evidence type="ECO:0000256" key="6">
    <source>
        <dbReference type="ARBA" id="ARBA00022553"/>
    </source>
</evidence>
<evidence type="ECO:0000256" key="3">
    <source>
        <dbReference type="ARBA" id="ARBA00022447"/>
    </source>
</evidence>
<sequence length="675" mass="74910">QGGAGGTDSLRDGPEEGGFSGGSNSPSGSPLCKMNLLDVNSCPDTPQARLNSNSPLRPGGIIKVGQWKPMPIHNLTDAPEATVADMLLDVYHMVTLRILLHRSSSLECLPSEQWTHATVRKALKEVLGETNQNALPKECPLSRSMISAIVNSSFYANVSVSKCQEFGRWYKRYKRIQGERDWEPSILNRRLPSLLPYLGGPGSLQNCLLDQQSSSLPHSTNPSPSPPLHPRAPAHLGHGGLLPPQLMRHQLAVAHLINQQLAANCLLSQQPVQGLPQPYVNHSPISRTCKGPPDPTYSGAEVSSDIYHRVRSELKRASVSQAVFARVAFNRTQGLLSEILRKEEDPRSASQSLLVNLKAMQAFLGLPEGERDRIYQGERERNSQTNHNHVSNEPSDCNSCLQTKSNVETPLKMDSLVNITSRIYEEIQREMKRAKVSQCLFAKVSANKSQGWLCELLRWKENPSQENRTLWENLCTIRRFLSIPQAERDRVYEEEARQQHGDKLPAVLHLPEHQVQASGTIELWAPPLPGLREAKKARSRTRISLEALGTLQSFIGDVGLYPDQEAIHTLSAQLDLPKHTIVKFFQNQRYNFKHHNSRESGLEEDNREAAREEEQLSVPVDSSEDGRASADTFATEREPEANQKESDDGRASAPATSSLSPNSSSDSPNSAGQQR</sequence>
<comment type="subcellular location">
    <subcellularLocation>
        <location evidence="1 15 16">Nucleus</location>
    </subcellularLocation>
</comment>
<dbReference type="Ensembl" id="ENSHCOT00000014840.1">
    <property type="protein sequence ID" value="ENSHCOP00000023022.1"/>
    <property type="gene ID" value="ENSHCOG00000011233.1"/>
</dbReference>
<dbReference type="PROSITE" id="PS51983">
    <property type="entry name" value="CUTL"/>
    <property type="match status" value="1"/>
</dbReference>
<evidence type="ECO:0000259" key="20">
    <source>
        <dbReference type="PROSITE" id="PS51042"/>
    </source>
</evidence>
<dbReference type="InterPro" id="IPR038224">
    <property type="entry name" value="SATB_ULD_sf"/>
</dbReference>
<protein>
    <recommendedName>
        <fullName evidence="17">DNA-binding protein SATB</fullName>
    </recommendedName>
    <alternativeName>
        <fullName evidence="17">Special AT-rich sequence-binding protein</fullName>
    </alternativeName>
</protein>
<evidence type="ECO:0000256" key="4">
    <source>
        <dbReference type="ARBA" id="ARBA00022491"/>
    </source>
</evidence>
<evidence type="ECO:0000313" key="23">
    <source>
        <dbReference type="Ensembl" id="ENSHCOP00000023022.1"/>
    </source>
</evidence>
<dbReference type="OMA" id="GTIELWA"/>
<organism evidence="23 24">
    <name type="scientific">Hippocampus comes</name>
    <name type="common">Tiger tail seahorse</name>
    <dbReference type="NCBI Taxonomy" id="109280"/>
    <lineage>
        <taxon>Eukaryota</taxon>
        <taxon>Metazoa</taxon>
        <taxon>Chordata</taxon>
        <taxon>Craniata</taxon>
        <taxon>Vertebrata</taxon>
        <taxon>Euteleostomi</taxon>
        <taxon>Actinopterygii</taxon>
        <taxon>Neopterygii</taxon>
        <taxon>Teleostei</taxon>
        <taxon>Neoteleostei</taxon>
        <taxon>Acanthomorphata</taxon>
        <taxon>Syngnathiaria</taxon>
        <taxon>Syngnathiformes</taxon>
        <taxon>Syngnathoidei</taxon>
        <taxon>Syngnathidae</taxon>
        <taxon>Hippocampus</taxon>
    </lineage>
</organism>
<dbReference type="Gene3D" id="1.10.10.60">
    <property type="entry name" value="Homeodomain-like"/>
    <property type="match status" value="1"/>
</dbReference>
<feature type="domain" description="Homeobox" evidence="19">
    <location>
        <begin position="534"/>
        <end position="595"/>
    </location>
</feature>
<keyword evidence="10 17" id="KW-0805">Transcription regulation</keyword>